<name>A0A8J2K1N1_9HEXA</name>
<proteinExistence type="inferred from homology"/>
<dbReference type="Proteomes" id="UP000708208">
    <property type="component" value="Unassembled WGS sequence"/>
</dbReference>
<gene>
    <name evidence="3" type="ORF">AFUS01_LOCUS19722</name>
</gene>
<comment type="caution">
    <text evidence="3">The sequence shown here is derived from an EMBL/GenBank/DDBJ whole genome shotgun (WGS) entry which is preliminary data.</text>
</comment>
<comment type="similarity">
    <text evidence="1">Belongs to the CutC family.</text>
</comment>
<dbReference type="FunFam" id="3.20.20.380:FF:000001">
    <property type="entry name" value="Copper homeostasis protein CutC"/>
    <property type="match status" value="1"/>
</dbReference>
<dbReference type="EMBL" id="CAJVCH010206102">
    <property type="protein sequence ID" value="CAG7731115.1"/>
    <property type="molecule type" value="Genomic_DNA"/>
</dbReference>
<dbReference type="HAMAP" id="MF_00795">
    <property type="entry name" value="CutC"/>
    <property type="match status" value="1"/>
</dbReference>
<accession>A0A8J2K1N1</accession>
<evidence type="ECO:0000313" key="4">
    <source>
        <dbReference type="Proteomes" id="UP000708208"/>
    </source>
</evidence>
<evidence type="ECO:0000256" key="1">
    <source>
        <dbReference type="ARBA" id="ARBA00007768"/>
    </source>
</evidence>
<reference evidence="3" key="1">
    <citation type="submission" date="2021-06" db="EMBL/GenBank/DDBJ databases">
        <authorList>
            <person name="Hodson N. C."/>
            <person name="Mongue J. A."/>
            <person name="Jaron S. K."/>
        </authorList>
    </citation>
    <scope>NUCLEOTIDE SEQUENCE</scope>
</reference>
<organism evidence="3 4">
    <name type="scientific">Allacma fusca</name>
    <dbReference type="NCBI Taxonomy" id="39272"/>
    <lineage>
        <taxon>Eukaryota</taxon>
        <taxon>Metazoa</taxon>
        <taxon>Ecdysozoa</taxon>
        <taxon>Arthropoda</taxon>
        <taxon>Hexapoda</taxon>
        <taxon>Collembola</taxon>
        <taxon>Symphypleona</taxon>
        <taxon>Sminthuridae</taxon>
        <taxon>Allacma</taxon>
    </lineage>
</organism>
<protein>
    <recommendedName>
        <fullName evidence="2">Copper homeostasis protein cutC homolog</fullName>
    </recommendedName>
</protein>
<dbReference type="Pfam" id="PF03932">
    <property type="entry name" value="CutC"/>
    <property type="match status" value="1"/>
</dbReference>
<dbReference type="OrthoDB" id="7392499at2759"/>
<sequence>MGGDVLLEVCIDTLASGIAAEAGGAGRIELCSALSEGGLTPTVGFLRQIKAKVKIPIFVMIRPRRGDFMFGQDEIDIMKEDVRVLKENGADGFVFGLLNTRGGIDTPGCKQLLEEAKPLPVTFHRAFDHISEPSSALECLIQLGFSRVLTSGQASSAQEGVALIKNLVEQADGKITIMAGAGVTPLNVSEIVEFTGVKEVHASAKIAVKSAMERDSQIEMGNGDDMLTYVTDRTVVAEIVEAVGRAS</sequence>
<dbReference type="InterPro" id="IPR005627">
    <property type="entry name" value="CutC-like"/>
</dbReference>
<evidence type="ECO:0000256" key="2">
    <source>
        <dbReference type="ARBA" id="ARBA00019014"/>
    </source>
</evidence>
<dbReference type="PANTHER" id="PTHR12598">
    <property type="entry name" value="COPPER HOMEOSTASIS PROTEIN CUTC"/>
    <property type="match status" value="1"/>
</dbReference>
<dbReference type="GO" id="GO:0005507">
    <property type="term" value="F:copper ion binding"/>
    <property type="evidence" value="ECO:0007669"/>
    <property type="project" value="TreeGrafter"/>
</dbReference>
<evidence type="ECO:0000313" key="3">
    <source>
        <dbReference type="EMBL" id="CAG7731115.1"/>
    </source>
</evidence>
<dbReference type="AlphaFoldDB" id="A0A8J2K1N1"/>
<dbReference type="PANTHER" id="PTHR12598:SF0">
    <property type="entry name" value="COPPER HOMEOSTASIS PROTEIN CUTC HOMOLOG"/>
    <property type="match status" value="1"/>
</dbReference>
<keyword evidence="4" id="KW-1185">Reference proteome</keyword>